<dbReference type="OrthoDB" id="432528at2759"/>
<evidence type="ECO:0000256" key="2">
    <source>
        <dbReference type="ARBA" id="ARBA00022737"/>
    </source>
</evidence>
<feature type="transmembrane region" description="Helical" evidence="4">
    <location>
        <begin position="348"/>
        <end position="370"/>
    </location>
</feature>
<dbReference type="PANTHER" id="PTHR46093">
    <property type="entry name" value="ACYL-COA-BINDING DOMAIN-CONTAINING PROTEIN 5"/>
    <property type="match status" value="1"/>
</dbReference>
<feature type="compositionally biased region" description="Polar residues" evidence="3">
    <location>
        <begin position="422"/>
        <end position="436"/>
    </location>
</feature>
<dbReference type="EMBL" id="CAJVPL010001923">
    <property type="protein sequence ID" value="CAG8592737.1"/>
    <property type="molecule type" value="Genomic_DNA"/>
</dbReference>
<gene>
    <name evidence="5" type="ORF">AGERDE_LOCUS8690</name>
</gene>
<keyword evidence="1" id="KW-0880">Kelch repeat</keyword>
<keyword evidence="4" id="KW-0472">Membrane</keyword>
<dbReference type="AlphaFoldDB" id="A0A9N9C9X5"/>
<evidence type="ECO:0000256" key="3">
    <source>
        <dbReference type="SAM" id="MobiDB-lite"/>
    </source>
</evidence>
<dbReference type="Gene3D" id="2.120.10.80">
    <property type="entry name" value="Kelch-type beta propeller"/>
    <property type="match status" value="2"/>
</dbReference>
<keyword evidence="4" id="KW-1133">Transmembrane helix</keyword>
<dbReference type="Pfam" id="PF24681">
    <property type="entry name" value="Kelch_KLHDC2_KLHL20_DRC7"/>
    <property type="match status" value="1"/>
</dbReference>
<dbReference type="Gene3D" id="1.20.5.510">
    <property type="entry name" value="Single helix bin"/>
    <property type="match status" value="1"/>
</dbReference>
<keyword evidence="6" id="KW-1185">Reference proteome</keyword>
<proteinExistence type="predicted"/>
<sequence>MSASLDTLQFQTVNTTSSSIPGIAFGTTVLRNTEIYLFGGLSKNTSNVINGNTYKFDSISKRWAPVDFVGIFADRPSSKRSLSSVIDNTGNWYLFGGSNETNLTIGNNEIQNDPSMYIFNLISMKGSKQKFGSVDNNVDSFLLPMIEYTATFLDDNKIVYIGGKTSRGELVDMSSIYVFDTVNQKWLRNQASNSDVVPMRSAHSAVLATNRRQIIIYGGLSTKPLTDKNALAILDTIDFSWSIPNIEYFGQSIPASHSAVLFGDYMIVAFGILQDGQKPIQQENSTYLISILDTLNGNFTWVKTISRIPPHSNTTGVSYNNSGSSSASPSGDTNQGPTSTSSFSKTGAIIGGTAGGLVIFAIIGTLAFILHRRQLAQCDLEGSRHAHMPQHAGYMRSTTTHDNQVVDRNSRFSVSKYMGFRNSKSSTTQRDSSGSLDDQPGIHIHIKWPNWCSKDTTENGGAGSG</sequence>
<evidence type="ECO:0000313" key="5">
    <source>
        <dbReference type="EMBL" id="CAG8592737.1"/>
    </source>
</evidence>
<dbReference type="InterPro" id="IPR015915">
    <property type="entry name" value="Kelch-typ_b-propeller"/>
</dbReference>
<name>A0A9N9C9X5_9GLOM</name>
<organism evidence="5 6">
    <name type="scientific">Ambispora gerdemannii</name>
    <dbReference type="NCBI Taxonomy" id="144530"/>
    <lineage>
        <taxon>Eukaryota</taxon>
        <taxon>Fungi</taxon>
        <taxon>Fungi incertae sedis</taxon>
        <taxon>Mucoromycota</taxon>
        <taxon>Glomeromycotina</taxon>
        <taxon>Glomeromycetes</taxon>
        <taxon>Archaeosporales</taxon>
        <taxon>Ambisporaceae</taxon>
        <taxon>Ambispora</taxon>
    </lineage>
</organism>
<evidence type="ECO:0000256" key="4">
    <source>
        <dbReference type="SAM" id="Phobius"/>
    </source>
</evidence>
<dbReference type="SUPFAM" id="SSF117281">
    <property type="entry name" value="Kelch motif"/>
    <property type="match status" value="1"/>
</dbReference>
<dbReference type="PANTHER" id="PTHR46093:SF18">
    <property type="entry name" value="FIBRONECTIN TYPE-III DOMAIN-CONTAINING PROTEIN"/>
    <property type="match status" value="1"/>
</dbReference>
<comment type="caution">
    <text evidence="5">The sequence shown here is derived from an EMBL/GenBank/DDBJ whole genome shotgun (WGS) entry which is preliminary data.</text>
</comment>
<feature type="compositionally biased region" description="Low complexity" evidence="3">
    <location>
        <begin position="312"/>
        <end position="334"/>
    </location>
</feature>
<accession>A0A9N9C9X5</accession>
<keyword evidence="4" id="KW-0812">Transmembrane</keyword>
<feature type="region of interest" description="Disordered" evidence="3">
    <location>
        <begin position="420"/>
        <end position="439"/>
    </location>
</feature>
<keyword evidence="2" id="KW-0677">Repeat</keyword>
<protein>
    <submittedName>
        <fullName evidence="5">1422_t:CDS:1</fullName>
    </submittedName>
</protein>
<feature type="region of interest" description="Disordered" evidence="3">
    <location>
        <begin position="312"/>
        <end position="341"/>
    </location>
</feature>
<dbReference type="Proteomes" id="UP000789831">
    <property type="component" value="Unassembled WGS sequence"/>
</dbReference>
<evidence type="ECO:0000256" key="1">
    <source>
        <dbReference type="ARBA" id="ARBA00022441"/>
    </source>
</evidence>
<evidence type="ECO:0000313" key="6">
    <source>
        <dbReference type="Proteomes" id="UP000789831"/>
    </source>
</evidence>
<reference evidence="5" key="1">
    <citation type="submission" date="2021-06" db="EMBL/GenBank/DDBJ databases">
        <authorList>
            <person name="Kallberg Y."/>
            <person name="Tangrot J."/>
            <person name="Rosling A."/>
        </authorList>
    </citation>
    <scope>NUCLEOTIDE SEQUENCE</scope>
    <source>
        <strain evidence="5">MT106</strain>
    </source>
</reference>